<evidence type="ECO:0000256" key="2">
    <source>
        <dbReference type="ARBA" id="ARBA00023125"/>
    </source>
</evidence>
<dbReference type="Proteomes" id="UP000318801">
    <property type="component" value="Unassembled WGS sequence"/>
</dbReference>
<name>A0A506UH02_9HYPH</name>
<dbReference type="InterPro" id="IPR032783">
    <property type="entry name" value="AraC_lig"/>
</dbReference>
<dbReference type="Pfam" id="PF12833">
    <property type="entry name" value="HTH_18"/>
    <property type="match status" value="1"/>
</dbReference>
<dbReference type="RefSeq" id="WP_141148580.1">
    <property type="nucleotide sequence ID" value="NZ_VHLG01000003.1"/>
</dbReference>
<dbReference type="Gene3D" id="1.10.10.60">
    <property type="entry name" value="Homeodomain-like"/>
    <property type="match status" value="1"/>
</dbReference>
<dbReference type="InterPro" id="IPR050204">
    <property type="entry name" value="AraC_XylS_family_regulators"/>
</dbReference>
<comment type="caution">
    <text evidence="5">The sequence shown here is derived from an EMBL/GenBank/DDBJ whole genome shotgun (WGS) entry which is preliminary data.</text>
</comment>
<keyword evidence="2" id="KW-0238">DNA-binding</keyword>
<dbReference type="InterPro" id="IPR018062">
    <property type="entry name" value="HTH_AraC-typ_CS"/>
</dbReference>
<dbReference type="EMBL" id="VHLG01000003">
    <property type="protein sequence ID" value="TPW31807.1"/>
    <property type="molecule type" value="Genomic_DNA"/>
</dbReference>
<evidence type="ECO:0000259" key="4">
    <source>
        <dbReference type="PROSITE" id="PS01124"/>
    </source>
</evidence>
<evidence type="ECO:0000313" key="6">
    <source>
        <dbReference type="Proteomes" id="UP000318801"/>
    </source>
</evidence>
<dbReference type="SMART" id="SM00342">
    <property type="entry name" value="HTH_ARAC"/>
    <property type="match status" value="1"/>
</dbReference>
<organism evidence="5 6">
    <name type="scientific">Martelella alba</name>
    <dbReference type="NCBI Taxonomy" id="2590451"/>
    <lineage>
        <taxon>Bacteria</taxon>
        <taxon>Pseudomonadati</taxon>
        <taxon>Pseudomonadota</taxon>
        <taxon>Alphaproteobacteria</taxon>
        <taxon>Hyphomicrobiales</taxon>
        <taxon>Aurantimonadaceae</taxon>
        <taxon>Martelella</taxon>
    </lineage>
</organism>
<dbReference type="InterPro" id="IPR009057">
    <property type="entry name" value="Homeodomain-like_sf"/>
</dbReference>
<dbReference type="PANTHER" id="PTHR46796:SF7">
    <property type="entry name" value="ARAC FAMILY TRANSCRIPTIONAL REGULATOR"/>
    <property type="match status" value="1"/>
</dbReference>
<protein>
    <submittedName>
        <fullName evidence="5">AraC family transcriptional regulator</fullName>
    </submittedName>
</protein>
<dbReference type="InterPro" id="IPR018060">
    <property type="entry name" value="HTH_AraC"/>
</dbReference>
<dbReference type="GO" id="GO:0003700">
    <property type="term" value="F:DNA-binding transcription factor activity"/>
    <property type="evidence" value="ECO:0007669"/>
    <property type="project" value="InterPro"/>
</dbReference>
<dbReference type="PROSITE" id="PS00041">
    <property type="entry name" value="HTH_ARAC_FAMILY_1"/>
    <property type="match status" value="1"/>
</dbReference>
<feature type="domain" description="HTH araC/xylS-type" evidence="4">
    <location>
        <begin position="156"/>
        <end position="253"/>
    </location>
</feature>
<dbReference type="Pfam" id="PF12852">
    <property type="entry name" value="Cupin_6"/>
    <property type="match status" value="1"/>
</dbReference>
<dbReference type="PANTHER" id="PTHR46796">
    <property type="entry name" value="HTH-TYPE TRANSCRIPTIONAL ACTIVATOR RHAS-RELATED"/>
    <property type="match status" value="1"/>
</dbReference>
<sequence>MIERSEMRERYDRLSAFLKAFALSASYLEAADEANLLIVDTLGEGYPTELVYRARSSGPLPEGAHLLAAARVEFGGSANPLIGALPDQLCFSLAGAPQLYGLSELIVAEVATARCGGGTIKARLCEVIVVLAIRRAIAIGTVNAGLLAGLAHPALHKSLVAMHDAPERRWLVSDLAAIAGMSRGTFTSLFSMVVGETPAAYLNGWRLALGRAELLSGRSVKTAAARVGFGSAAAFSRAFTRKYGYPPGRTVADGVL</sequence>
<evidence type="ECO:0000256" key="3">
    <source>
        <dbReference type="ARBA" id="ARBA00023163"/>
    </source>
</evidence>
<dbReference type="AlphaFoldDB" id="A0A506UH02"/>
<evidence type="ECO:0000256" key="1">
    <source>
        <dbReference type="ARBA" id="ARBA00023015"/>
    </source>
</evidence>
<evidence type="ECO:0000313" key="5">
    <source>
        <dbReference type="EMBL" id="TPW31807.1"/>
    </source>
</evidence>
<keyword evidence="3" id="KW-0804">Transcription</keyword>
<keyword evidence="6" id="KW-1185">Reference proteome</keyword>
<accession>A0A506UH02</accession>
<dbReference type="OrthoDB" id="9783876at2"/>
<dbReference type="SUPFAM" id="SSF46689">
    <property type="entry name" value="Homeodomain-like"/>
    <property type="match status" value="2"/>
</dbReference>
<keyword evidence="1" id="KW-0805">Transcription regulation</keyword>
<proteinExistence type="predicted"/>
<dbReference type="GO" id="GO:0043565">
    <property type="term" value="F:sequence-specific DNA binding"/>
    <property type="evidence" value="ECO:0007669"/>
    <property type="project" value="InterPro"/>
</dbReference>
<reference evidence="5 6" key="1">
    <citation type="submission" date="2019-06" db="EMBL/GenBank/DDBJ databases">
        <authorList>
            <person name="Li M."/>
        </authorList>
    </citation>
    <scope>NUCLEOTIDE SEQUENCE [LARGE SCALE GENOMIC DNA]</scope>
    <source>
        <strain evidence="5 6">BGMRC2036</strain>
    </source>
</reference>
<dbReference type="PROSITE" id="PS01124">
    <property type="entry name" value="HTH_ARAC_FAMILY_2"/>
    <property type="match status" value="1"/>
</dbReference>
<gene>
    <name evidence="5" type="ORF">FJU08_08710</name>
</gene>